<dbReference type="Gene3D" id="3.30.300.90">
    <property type="entry name" value="BolA-like"/>
    <property type="match status" value="1"/>
</dbReference>
<dbReference type="Proteomes" id="UP001230188">
    <property type="component" value="Unassembled WGS sequence"/>
</dbReference>
<dbReference type="InterPro" id="IPR036065">
    <property type="entry name" value="BolA-like_sf"/>
</dbReference>
<dbReference type="SUPFAM" id="SSF82649">
    <property type="entry name" value="SufE/NifU"/>
    <property type="match status" value="1"/>
</dbReference>
<evidence type="ECO:0000313" key="4">
    <source>
        <dbReference type="Proteomes" id="UP001230188"/>
    </source>
</evidence>
<feature type="region of interest" description="Disordered" evidence="1">
    <location>
        <begin position="170"/>
        <end position="189"/>
    </location>
</feature>
<protein>
    <recommendedName>
        <fullName evidence="2">Fe-S metabolism associated domain-containing protein</fullName>
    </recommendedName>
</protein>
<dbReference type="EMBL" id="JAQMWT010000481">
    <property type="protein sequence ID" value="KAJ8600700.1"/>
    <property type="molecule type" value="Genomic_DNA"/>
</dbReference>
<dbReference type="PANTHER" id="PTHR46230">
    <property type="match status" value="1"/>
</dbReference>
<proteinExistence type="predicted"/>
<dbReference type="GO" id="GO:0016226">
    <property type="term" value="P:iron-sulfur cluster assembly"/>
    <property type="evidence" value="ECO:0007669"/>
    <property type="project" value="TreeGrafter"/>
</dbReference>
<evidence type="ECO:0000256" key="1">
    <source>
        <dbReference type="SAM" id="MobiDB-lite"/>
    </source>
</evidence>
<comment type="caution">
    <text evidence="3">The sequence shown here is derived from an EMBL/GenBank/DDBJ whole genome shotgun (WGS) entry which is preliminary data.</text>
</comment>
<dbReference type="InterPro" id="IPR002634">
    <property type="entry name" value="BolA"/>
</dbReference>
<dbReference type="SUPFAM" id="SSF82657">
    <property type="entry name" value="BolA-like"/>
    <property type="match status" value="1"/>
</dbReference>
<dbReference type="PANTHER" id="PTHR46230:SF3">
    <property type="entry name" value="SUFE-LIKE PROTEIN 1, CHLOROPLASTIC_MITOCHONDRIAL"/>
    <property type="match status" value="1"/>
</dbReference>
<dbReference type="Pfam" id="PF01722">
    <property type="entry name" value="BolA"/>
    <property type="match status" value="1"/>
</dbReference>
<dbReference type="Pfam" id="PF02657">
    <property type="entry name" value="SufE"/>
    <property type="match status" value="1"/>
</dbReference>
<feature type="domain" description="Fe-S metabolism associated" evidence="2">
    <location>
        <begin position="47"/>
        <end position="166"/>
    </location>
</feature>
<name>A0AAD7UA85_9STRA</name>
<dbReference type="Gene3D" id="3.90.1010.10">
    <property type="match status" value="1"/>
</dbReference>
<keyword evidence="4" id="KW-1185">Reference proteome</keyword>
<sequence>MLLLLFWLAGVVSGFVVAPSPRARGTHLWAAVEASSELPPALAGLVESLAKLPDDKFRYKQLLYWAAECPPMAPELKAPENKVPGCLSTVHIDARLERDGTVSFSGDSDAQLTKGLVTLLVKGLSGSTPDAIAKVDPSFIRTAGIAASLTPGRTNGFMNMLAVMQNKASSLRPADDESTTAGTTTQRGPRARAMLEKLQMLQPSSIELEDESDQHAGHAGARGAGGESHFALRIVASCFEDLPRVKRHQLIYALLGEDLMPHALSITAQTPSEHARA</sequence>
<organism evidence="3 4">
    <name type="scientific">Chrysophaeum taylorii</name>
    <dbReference type="NCBI Taxonomy" id="2483200"/>
    <lineage>
        <taxon>Eukaryota</taxon>
        <taxon>Sar</taxon>
        <taxon>Stramenopiles</taxon>
        <taxon>Ochrophyta</taxon>
        <taxon>Pelagophyceae</taxon>
        <taxon>Pelagomonadales</taxon>
        <taxon>Pelagomonadaceae</taxon>
        <taxon>Chrysophaeum</taxon>
    </lineage>
</organism>
<evidence type="ECO:0000313" key="3">
    <source>
        <dbReference type="EMBL" id="KAJ8600700.1"/>
    </source>
</evidence>
<dbReference type="InterPro" id="IPR003808">
    <property type="entry name" value="Fe-S_metab-assoc_dom"/>
</dbReference>
<dbReference type="AlphaFoldDB" id="A0AAD7UA85"/>
<gene>
    <name evidence="3" type="ORF">CTAYLR_008323</name>
</gene>
<evidence type="ECO:0000259" key="2">
    <source>
        <dbReference type="Pfam" id="PF02657"/>
    </source>
</evidence>
<reference evidence="3" key="1">
    <citation type="submission" date="2023-01" db="EMBL/GenBank/DDBJ databases">
        <title>Metagenome sequencing of chrysophaentin producing Chrysophaeum taylorii.</title>
        <authorList>
            <person name="Davison J."/>
            <person name="Bewley C."/>
        </authorList>
    </citation>
    <scope>NUCLEOTIDE SEQUENCE</scope>
    <source>
        <strain evidence="3">NIES-1699</strain>
    </source>
</reference>
<accession>A0AAD7UA85</accession>